<reference evidence="2 3" key="1">
    <citation type="submission" date="2024-10" db="EMBL/GenBank/DDBJ databases">
        <authorList>
            <person name="Deangelis K."/>
            <person name="Huntemann M."/>
            <person name="Clum A."/>
            <person name="Wang J."/>
            <person name="Palaniappan K."/>
            <person name="Ritter S."/>
            <person name="Chen I.-M."/>
            <person name="Stamatis D."/>
            <person name="Reddy T."/>
            <person name="O'Malley R."/>
            <person name="Daum C."/>
            <person name="Ng V."/>
            <person name="Ivanova N."/>
            <person name="Kyrpides N."/>
            <person name="Woyke T."/>
        </authorList>
    </citation>
    <scope>NUCLEOTIDE SEQUENCE [LARGE SCALE GENOMIC DNA]</scope>
    <source>
        <strain evidence="2 3">GAS97</strain>
    </source>
</reference>
<feature type="domain" description="Glycosyl transferase family 1" evidence="1">
    <location>
        <begin position="173"/>
        <end position="331"/>
    </location>
</feature>
<sequence>MKVLIVNNMAPFVWGGAEELAANLQKNLIIAGHDSEILRIPFQWEPATRIPSQMMMVRAFELWNVDHVIALKFPAFYIRHPNKTLWLIHQYRQAYDLFDAGHTNLPPGQTGEDLRALIRNADNETLTESKRLFCISEVTRQRLKKYNGFDAQVLIPPINDPALFTGNVTDRSNGDYIFAAGRVNGMKRQHLLLEAMRQASSKVKLLIAGPPDSEADGDRLREMIARMGLSDRVKLDLRFLPRQTYADYLNNAAAVAYLPFDEDSLSYVATEAATAGKALITTNDSGGVLGVAKHRETGWVAEPAASSLADALSAVYADMAVTRKYGAAARELWNSFGINWPNTVETLLR</sequence>
<dbReference type="PANTHER" id="PTHR12526">
    <property type="entry name" value="GLYCOSYLTRANSFERASE"/>
    <property type="match status" value="1"/>
</dbReference>
<evidence type="ECO:0000313" key="3">
    <source>
        <dbReference type="Proteomes" id="UP001620514"/>
    </source>
</evidence>
<evidence type="ECO:0000259" key="1">
    <source>
        <dbReference type="Pfam" id="PF00534"/>
    </source>
</evidence>
<proteinExistence type="predicted"/>
<evidence type="ECO:0000313" key="2">
    <source>
        <dbReference type="EMBL" id="MFK4444466.1"/>
    </source>
</evidence>
<dbReference type="Proteomes" id="UP001620514">
    <property type="component" value="Unassembled WGS sequence"/>
</dbReference>
<dbReference type="RefSeq" id="WP_404609573.1">
    <property type="nucleotide sequence ID" value="NZ_JBIYDN010000014.1"/>
</dbReference>
<dbReference type="EMBL" id="JBIYDN010000014">
    <property type="protein sequence ID" value="MFK4444466.1"/>
    <property type="molecule type" value="Genomic_DNA"/>
</dbReference>
<dbReference type="Pfam" id="PF00534">
    <property type="entry name" value="Glycos_transf_1"/>
    <property type="match status" value="1"/>
</dbReference>
<reference evidence="2 3" key="2">
    <citation type="submission" date="2024-11" db="EMBL/GenBank/DDBJ databases">
        <title>Using genomics to understand microbial adaptation to soil warming.</title>
        <authorList>
            <person name="Deangelis K.M. PhD."/>
        </authorList>
    </citation>
    <scope>NUCLEOTIDE SEQUENCE [LARGE SCALE GENOMIC DNA]</scope>
    <source>
        <strain evidence="2 3">GAS97</strain>
    </source>
</reference>
<dbReference type="InterPro" id="IPR001296">
    <property type="entry name" value="Glyco_trans_1"/>
</dbReference>
<accession>A0ABW8MNU9</accession>
<name>A0ABW8MNU9_9BURK</name>
<keyword evidence="3" id="KW-1185">Reference proteome</keyword>
<dbReference type="Gene3D" id="3.40.50.2000">
    <property type="entry name" value="Glycogen Phosphorylase B"/>
    <property type="match status" value="2"/>
</dbReference>
<dbReference type="SUPFAM" id="SSF53756">
    <property type="entry name" value="UDP-Glycosyltransferase/glycogen phosphorylase"/>
    <property type="match status" value="1"/>
</dbReference>
<protein>
    <submittedName>
        <fullName evidence="2">Glycosyltransferase involved in cell wall biosynthesis</fullName>
    </submittedName>
</protein>
<dbReference type="CDD" id="cd03801">
    <property type="entry name" value="GT4_PimA-like"/>
    <property type="match status" value="1"/>
</dbReference>
<organism evidence="2 3">
    <name type="scientific">Caballeronia udeis</name>
    <dbReference type="NCBI Taxonomy" id="1232866"/>
    <lineage>
        <taxon>Bacteria</taxon>
        <taxon>Pseudomonadati</taxon>
        <taxon>Pseudomonadota</taxon>
        <taxon>Betaproteobacteria</taxon>
        <taxon>Burkholderiales</taxon>
        <taxon>Burkholderiaceae</taxon>
        <taxon>Caballeronia</taxon>
    </lineage>
</organism>
<gene>
    <name evidence="2" type="ORF">ABH943_004488</name>
</gene>
<comment type="caution">
    <text evidence="2">The sequence shown here is derived from an EMBL/GenBank/DDBJ whole genome shotgun (WGS) entry which is preliminary data.</text>
</comment>
<dbReference type="PANTHER" id="PTHR12526:SF635">
    <property type="entry name" value="GLYCOSYL TRANSFERASE GROUP 1"/>
    <property type="match status" value="1"/>
</dbReference>